<evidence type="ECO:0000313" key="1">
    <source>
        <dbReference type="EMBL" id="AUI37135.1"/>
    </source>
</evidence>
<dbReference type="Proteomes" id="UP000265462">
    <property type="component" value="Chromosome"/>
</dbReference>
<keyword evidence="2" id="KW-1185">Reference proteome</keyword>
<reference evidence="1 2" key="1">
    <citation type="submission" date="2018-02" db="EMBL/GenBank/DDBJ databases">
        <title>Complete genome and methylome analysis of Bacillus caldolyticus.</title>
        <authorList>
            <person name="Fomenkov A.I."/>
            <person name="Mersha F."/>
            <person name="Vincze T."/>
            <person name="Roberts R.J."/>
        </authorList>
    </citation>
    <scope>NUCLEOTIDE SEQUENCE [LARGE SCALE GENOMIC DNA]</scope>
    <source>
        <strain evidence="1 2">NEB414</strain>
    </source>
</reference>
<organism evidence="1 2">
    <name type="scientific">Bacillus caldolyticus</name>
    <dbReference type="NCBI Taxonomy" id="1394"/>
    <lineage>
        <taxon>Bacteria</taxon>
        <taxon>Bacillati</taxon>
        <taxon>Bacillota</taxon>
        <taxon>Bacilli</taxon>
        <taxon>Bacillales</taxon>
        <taxon>Anoxybacillaceae</taxon>
        <taxon>Geobacillus</taxon>
        <taxon>Geobacillus thermoleovorans group</taxon>
    </lineage>
</organism>
<gene>
    <name evidence="1" type="ORF">CWI35_12005</name>
</gene>
<sequence>MYLRSSVCFQLPSDSTSRWTPLLSANGRRSPAPVRDFHPIASHPCRAYTQRRAPSTGALPHFYSKLSNAFLFACTWSFNALTFSFNF</sequence>
<evidence type="ECO:0000313" key="2">
    <source>
        <dbReference type="Proteomes" id="UP000265462"/>
    </source>
</evidence>
<proteinExistence type="predicted"/>
<dbReference type="EMBL" id="CP025074">
    <property type="protein sequence ID" value="AUI37135.1"/>
    <property type="molecule type" value="Genomic_DNA"/>
</dbReference>
<protein>
    <submittedName>
        <fullName evidence="1">Uncharacterized protein</fullName>
    </submittedName>
</protein>
<name>A0ABM6QNS5_BACCL</name>
<accession>A0ABM6QNS5</accession>